<dbReference type="InterPro" id="IPR001387">
    <property type="entry name" value="Cro/C1-type_HTH"/>
</dbReference>
<dbReference type="NCBIfam" id="TIGR02684">
    <property type="entry name" value="dnstrm_HI1420"/>
    <property type="match status" value="1"/>
</dbReference>
<feature type="domain" description="HTH cro/C1-type" evidence="1">
    <location>
        <begin position="49"/>
        <end position="94"/>
    </location>
</feature>
<evidence type="ECO:0000313" key="3">
    <source>
        <dbReference type="Proteomes" id="UP001597059"/>
    </source>
</evidence>
<dbReference type="RefSeq" id="WP_377365422.1">
    <property type="nucleotide sequence ID" value="NZ_JBHTMN010000004.1"/>
</dbReference>
<accession>A0ABW4AWV6</accession>
<sequence length="97" mass="10681">MKLETTNLDIADYLETDQDIQAFLLEAIHDGGSEHLLHCLSIAARAKGMTDVAKQAGVTRASLYKSLNNNANPKLETITKLLNVFNCRLTIEPITPN</sequence>
<dbReference type="CDD" id="cd00093">
    <property type="entry name" value="HTH_XRE"/>
    <property type="match status" value="1"/>
</dbReference>
<reference evidence="3" key="1">
    <citation type="journal article" date="2019" name="Int. J. Syst. Evol. Microbiol.">
        <title>The Global Catalogue of Microorganisms (GCM) 10K type strain sequencing project: providing services to taxonomists for standard genome sequencing and annotation.</title>
        <authorList>
            <consortium name="The Broad Institute Genomics Platform"/>
            <consortium name="The Broad Institute Genome Sequencing Center for Infectious Disease"/>
            <person name="Wu L."/>
            <person name="Ma J."/>
        </authorList>
    </citation>
    <scope>NUCLEOTIDE SEQUENCE [LARGE SCALE GENOMIC DNA]</scope>
    <source>
        <strain evidence="3">JCM 30774</strain>
    </source>
</reference>
<keyword evidence="3" id="KW-1185">Reference proteome</keyword>
<gene>
    <name evidence="2" type="ORF">ACFQ45_03600</name>
</gene>
<dbReference type="PROSITE" id="PS50943">
    <property type="entry name" value="HTH_CROC1"/>
    <property type="match status" value="1"/>
</dbReference>
<proteinExistence type="predicted"/>
<dbReference type="PANTHER" id="PTHR40275">
    <property type="entry name" value="SSL7038 PROTEIN"/>
    <property type="match status" value="1"/>
</dbReference>
<dbReference type="InterPro" id="IPR014057">
    <property type="entry name" value="HI1420"/>
</dbReference>
<dbReference type="Proteomes" id="UP001597059">
    <property type="component" value="Unassembled WGS sequence"/>
</dbReference>
<protein>
    <submittedName>
        <fullName evidence="2">Addiction module antidote protein</fullName>
    </submittedName>
</protein>
<dbReference type="PANTHER" id="PTHR40275:SF1">
    <property type="entry name" value="SSL7038 PROTEIN"/>
    <property type="match status" value="1"/>
</dbReference>
<dbReference type="EMBL" id="JBHTMN010000004">
    <property type="protein sequence ID" value="MFD1382434.1"/>
    <property type="molecule type" value="Genomic_DNA"/>
</dbReference>
<comment type="caution">
    <text evidence="2">The sequence shown here is derived from an EMBL/GenBank/DDBJ whole genome shotgun (WGS) entry which is preliminary data.</text>
</comment>
<dbReference type="SUPFAM" id="SSF47413">
    <property type="entry name" value="lambda repressor-like DNA-binding domains"/>
    <property type="match status" value="1"/>
</dbReference>
<dbReference type="InterPro" id="IPR010982">
    <property type="entry name" value="Lambda_DNA-bd_dom_sf"/>
</dbReference>
<name>A0ABW4AWV6_9GAMM</name>
<organism evidence="2 3">
    <name type="scientific">Rhodanobacter aciditrophus</name>
    <dbReference type="NCBI Taxonomy" id="1623218"/>
    <lineage>
        <taxon>Bacteria</taxon>
        <taxon>Pseudomonadati</taxon>
        <taxon>Pseudomonadota</taxon>
        <taxon>Gammaproteobacteria</taxon>
        <taxon>Lysobacterales</taxon>
        <taxon>Rhodanobacteraceae</taxon>
        <taxon>Rhodanobacter</taxon>
    </lineage>
</organism>
<evidence type="ECO:0000259" key="1">
    <source>
        <dbReference type="PROSITE" id="PS50943"/>
    </source>
</evidence>
<dbReference type="Gene3D" id="1.10.260.40">
    <property type="entry name" value="lambda repressor-like DNA-binding domains"/>
    <property type="match status" value="1"/>
</dbReference>
<evidence type="ECO:0000313" key="2">
    <source>
        <dbReference type="EMBL" id="MFD1382434.1"/>
    </source>
</evidence>
<dbReference type="Pfam" id="PF21716">
    <property type="entry name" value="dnstrm_HI1420"/>
    <property type="match status" value="1"/>
</dbReference>